<protein>
    <recommendedName>
        <fullName evidence="8">Integrase</fullName>
    </recommendedName>
</protein>
<feature type="domain" description="Core-binding (CB)" evidence="5">
    <location>
        <begin position="17"/>
        <end position="97"/>
    </location>
</feature>
<accession>A0AAJ3NNK1</accession>
<dbReference type="AlphaFoldDB" id="A0AAJ3NNK1"/>
<dbReference type="InterPro" id="IPR011010">
    <property type="entry name" value="DNA_brk_join_enz"/>
</dbReference>
<dbReference type="PROSITE" id="PS51898">
    <property type="entry name" value="TYR_RECOMBINASE"/>
    <property type="match status" value="1"/>
</dbReference>
<dbReference type="SUPFAM" id="SSF56349">
    <property type="entry name" value="DNA breaking-rejoining enzymes"/>
    <property type="match status" value="1"/>
</dbReference>
<sequence>MSRKGLPGVARSRPLPTAWQFAIDDYLHAIAAVGQREATRKLRRDTLQRMARGLGCPSPDEVTADHLVDWFGRQTHWALETRRSYRAAAKGFFTWSYRTGRVPTYLGDALPVVRQPKAAPRPAPDDAWAAALAAADARTTLMLRLAAEAGLRRAEVAQVRTGDVYVAGGGAQLVVNGKGGKQRIVPISTELAGLIRRGAAGHTPQVGAYGWGTAGWLFPDGAGGHLSPEWVGQCVAGVLPAGFTMHTLRHRFATRAYRGSRNLRAVQVLLGHTSIATTERYTAVDDDEIRAAMMAAV</sequence>
<dbReference type="GO" id="GO:0015074">
    <property type="term" value="P:DNA integration"/>
    <property type="evidence" value="ECO:0007669"/>
    <property type="project" value="InterPro"/>
</dbReference>
<keyword evidence="7" id="KW-1185">Reference proteome</keyword>
<dbReference type="InterPro" id="IPR002104">
    <property type="entry name" value="Integrase_catalytic"/>
</dbReference>
<evidence type="ECO:0000256" key="3">
    <source>
        <dbReference type="PROSITE-ProRule" id="PRU01248"/>
    </source>
</evidence>
<evidence type="ECO:0008006" key="8">
    <source>
        <dbReference type="Google" id="ProtNLM"/>
    </source>
</evidence>
<dbReference type="PANTHER" id="PTHR30349">
    <property type="entry name" value="PHAGE INTEGRASE-RELATED"/>
    <property type="match status" value="1"/>
</dbReference>
<name>A0AAJ3NNK1_9MYCO</name>
<dbReference type="RefSeq" id="WP_232069273.1">
    <property type="nucleotide sequence ID" value="NZ_AP022573.1"/>
</dbReference>
<dbReference type="Gene3D" id="1.10.443.10">
    <property type="entry name" value="Intergrase catalytic core"/>
    <property type="match status" value="1"/>
</dbReference>
<dbReference type="PANTHER" id="PTHR30349:SF64">
    <property type="entry name" value="PROPHAGE INTEGRASE INTD-RELATED"/>
    <property type="match status" value="1"/>
</dbReference>
<dbReference type="InterPro" id="IPR044068">
    <property type="entry name" value="CB"/>
</dbReference>
<comment type="caution">
    <text evidence="6">The sequence shown here is derived from an EMBL/GenBank/DDBJ whole genome shotgun (WGS) entry which is preliminary data.</text>
</comment>
<dbReference type="Proteomes" id="UP000193387">
    <property type="component" value="Unassembled WGS sequence"/>
</dbReference>
<feature type="domain" description="Tyr recombinase" evidence="4">
    <location>
        <begin position="118"/>
        <end position="294"/>
    </location>
</feature>
<organism evidence="6 7">
    <name type="scientific">Mycobacterium saskatchewanense</name>
    <dbReference type="NCBI Taxonomy" id="220927"/>
    <lineage>
        <taxon>Bacteria</taxon>
        <taxon>Bacillati</taxon>
        <taxon>Actinomycetota</taxon>
        <taxon>Actinomycetes</taxon>
        <taxon>Mycobacteriales</taxon>
        <taxon>Mycobacteriaceae</taxon>
        <taxon>Mycobacterium</taxon>
        <taxon>Mycobacterium simiae complex</taxon>
    </lineage>
</organism>
<keyword evidence="2" id="KW-0233">DNA recombination</keyword>
<evidence type="ECO:0000259" key="5">
    <source>
        <dbReference type="PROSITE" id="PS51900"/>
    </source>
</evidence>
<dbReference type="InterPro" id="IPR050090">
    <property type="entry name" value="Tyrosine_recombinase_XerCD"/>
</dbReference>
<evidence type="ECO:0000313" key="7">
    <source>
        <dbReference type="Proteomes" id="UP000193387"/>
    </source>
</evidence>
<dbReference type="InterPro" id="IPR013762">
    <property type="entry name" value="Integrase-like_cat_sf"/>
</dbReference>
<gene>
    <name evidence="6" type="ORF">AWC23_16435</name>
</gene>
<dbReference type="EMBL" id="LQPR01000038">
    <property type="protein sequence ID" value="ORW70666.1"/>
    <property type="molecule type" value="Genomic_DNA"/>
</dbReference>
<dbReference type="GO" id="GO:0003677">
    <property type="term" value="F:DNA binding"/>
    <property type="evidence" value="ECO:0007669"/>
    <property type="project" value="UniProtKB-UniRule"/>
</dbReference>
<dbReference type="Pfam" id="PF00589">
    <property type="entry name" value="Phage_integrase"/>
    <property type="match status" value="1"/>
</dbReference>
<proteinExistence type="predicted"/>
<dbReference type="GO" id="GO:0006310">
    <property type="term" value="P:DNA recombination"/>
    <property type="evidence" value="ECO:0007669"/>
    <property type="project" value="UniProtKB-KW"/>
</dbReference>
<reference evidence="6 7" key="1">
    <citation type="submission" date="2016-01" db="EMBL/GenBank/DDBJ databases">
        <title>The new phylogeny of the genus Mycobacterium.</title>
        <authorList>
            <person name="Tarcisio F."/>
            <person name="Conor M."/>
            <person name="Antonella G."/>
            <person name="Elisabetta G."/>
            <person name="Giulia F.S."/>
            <person name="Sara T."/>
            <person name="Anna F."/>
            <person name="Clotilde B."/>
            <person name="Roberto B."/>
            <person name="Veronica D.S."/>
            <person name="Fabio R."/>
            <person name="Monica P."/>
            <person name="Olivier J."/>
            <person name="Enrico T."/>
            <person name="Nicola S."/>
        </authorList>
    </citation>
    <scope>NUCLEOTIDE SEQUENCE [LARGE SCALE GENOMIC DNA]</scope>
    <source>
        <strain evidence="6 7">DSM 44616</strain>
    </source>
</reference>
<evidence type="ECO:0000313" key="6">
    <source>
        <dbReference type="EMBL" id="ORW70666.1"/>
    </source>
</evidence>
<dbReference type="PROSITE" id="PS51900">
    <property type="entry name" value="CB"/>
    <property type="match status" value="1"/>
</dbReference>
<evidence type="ECO:0000256" key="1">
    <source>
        <dbReference type="ARBA" id="ARBA00023125"/>
    </source>
</evidence>
<evidence type="ECO:0000259" key="4">
    <source>
        <dbReference type="PROSITE" id="PS51898"/>
    </source>
</evidence>
<keyword evidence="1 3" id="KW-0238">DNA-binding</keyword>
<evidence type="ECO:0000256" key="2">
    <source>
        <dbReference type="ARBA" id="ARBA00023172"/>
    </source>
</evidence>